<dbReference type="PANTHER" id="PTHR32278">
    <property type="entry name" value="F-BOX DOMAIN-CONTAINING PROTEIN"/>
    <property type="match status" value="1"/>
</dbReference>
<reference evidence="2" key="1">
    <citation type="submission" date="2022-02" db="EMBL/GenBank/DDBJ databases">
        <authorList>
            <person name="Henning P.M."/>
            <person name="McCubbin A.G."/>
            <person name="Shore J.S."/>
        </authorList>
    </citation>
    <scope>NUCLEOTIDE SEQUENCE</scope>
    <source>
        <strain evidence="2">F60SS</strain>
        <tissue evidence="2">Leaves</tissue>
    </source>
</reference>
<proteinExistence type="predicted"/>
<sequence length="286" mass="32119">MDGLMEFNRLPEGCISTILSFTSPQDACRSSLVSTTFQSAAESDVTWQKFLPPDSADIISQSVTPLKFSSKRQLFHLLCNPVLIDGGRKSFKIEKSFGKMSYVLSARDLSITWSSEPSYWTWSSLPESRFSDVAILRTMSWLEIQGKINTKMLSPNTTYGAYLILKIIDRAYGLDLMPSEISVEVGGNMVSSGTAYLRTLGHQDSKKQQMESLFYANRMQMLKSRVVEGDGRVARERQDGWLEIKVGEFFAGEVEEEVKMSLMEVKGQHLKGGLIIEGIEVRPKVQ</sequence>
<dbReference type="CDD" id="cd22162">
    <property type="entry name" value="F-box_AtSKIP3-like"/>
    <property type="match status" value="1"/>
</dbReference>
<gene>
    <name evidence="2" type="ORF">Tsubulata_021310</name>
</gene>
<dbReference type="SUPFAM" id="SSF81383">
    <property type="entry name" value="F-box domain"/>
    <property type="match status" value="1"/>
</dbReference>
<evidence type="ECO:0000259" key="1">
    <source>
        <dbReference type="PROSITE" id="PS50181"/>
    </source>
</evidence>
<dbReference type="EMBL" id="JAKUCV010004435">
    <property type="protein sequence ID" value="KAJ4835373.1"/>
    <property type="molecule type" value="Genomic_DNA"/>
</dbReference>
<protein>
    <recommendedName>
        <fullName evidence="1">F-box domain-containing protein</fullName>
    </recommendedName>
</protein>
<feature type="domain" description="F-box" evidence="1">
    <location>
        <begin position="4"/>
        <end position="50"/>
    </location>
</feature>
<accession>A0A9Q0FPV0</accession>
<dbReference type="Pfam" id="PF14299">
    <property type="entry name" value="PP2"/>
    <property type="match status" value="1"/>
</dbReference>
<name>A0A9Q0FPV0_9ROSI</name>
<dbReference type="Proteomes" id="UP001141552">
    <property type="component" value="Unassembled WGS sequence"/>
</dbReference>
<dbReference type="OrthoDB" id="1918565at2759"/>
<dbReference type="Pfam" id="PF12937">
    <property type="entry name" value="F-box-like"/>
    <property type="match status" value="1"/>
</dbReference>
<dbReference type="InterPro" id="IPR025886">
    <property type="entry name" value="PP2-like"/>
</dbReference>
<organism evidence="2 3">
    <name type="scientific">Turnera subulata</name>
    <dbReference type="NCBI Taxonomy" id="218843"/>
    <lineage>
        <taxon>Eukaryota</taxon>
        <taxon>Viridiplantae</taxon>
        <taxon>Streptophyta</taxon>
        <taxon>Embryophyta</taxon>
        <taxon>Tracheophyta</taxon>
        <taxon>Spermatophyta</taxon>
        <taxon>Magnoliopsida</taxon>
        <taxon>eudicotyledons</taxon>
        <taxon>Gunneridae</taxon>
        <taxon>Pentapetalae</taxon>
        <taxon>rosids</taxon>
        <taxon>fabids</taxon>
        <taxon>Malpighiales</taxon>
        <taxon>Passifloraceae</taxon>
        <taxon>Turnera</taxon>
    </lineage>
</organism>
<dbReference type="InterPro" id="IPR001810">
    <property type="entry name" value="F-box_dom"/>
</dbReference>
<evidence type="ECO:0000313" key="2">
    <source>
        <dbReference type="EMBL" id="KAJ4835373.1"/>
    </source>
</evidence>
<keyword evidence="3" id="KW-1185">Reference proteome</keyword>
<dbReference type="SMART" id="SM00256">
    <property type="entry name" value="FBOX"/>
    <property type="match status" value="1"/>
</dbReference>
<dbReference type="Gene3D" id="1.20.1280.50">
    <property type="match status" value="1"/>
</dbReference>
<evidence type="ECO:0000313" key="3">
    <source>
        <dbReference type="Proteomes" id="UP001141552"/>
    </source>
</evidence>
<reference evidence="2" key="2">
    <citation type="journal article" date="2023" name="Plants (Basel)">
        <title>Annotation of the Turnera subulata (Passifloraceae) Draft Genome Reveals the S-Locus Evolved after the Divergence of Turneroideae from Passifloroideae in a Stepwise Manner.</title>
        <authorList>
            <person name="Henning P.M."/>
            <person name="Roalson E.H."/>
            <person name="Mir W."/>
            <person name="McCubbin A.G."/>
            <person name="Shore J.S."/>
        </authorList>
    </citation>
    <scope>NUCLEOTIDE SEQUENCE</scope>
    <source>
        <strain evidence="2">F60SS</strain>
    </source>
</reference>
<dbReference type="AlphaFoldDB" id="A0A9Q0FPV0"/>
<dbReference type="PROSITE" id="PS50181">
    <property type="entry name" value="FBOX"/>
    <property type="match status" value="1"/>
</dbReference>
<dbReference type="InterPro" id="IPR036047">
    <property type="entry name" value="F-box-like_dom_sf"/>
</dbReference>
<dbReference type="PANTHER" id="PTHR32278:SF145">
    <property type="entry name" value="F-BOX DOMAIN-CONTAINING PROTEIN"/>
    <property type="match status" value="1"/>
</dbReference>
<comment type="caution">
    <text evidence="2">The sequence shown here is derived from an EMBL/GenBank/DDBJ whole genome shotgun (WGS) entry which is preliminary data.</text>
</comment>